<keyword evidence="4" id="KW-0808">Transferase</keyword>
<dbReference type="InterPro" id="IPR038731">
    <property type="entry name" value="RgtA/B/C-like"/>
</dbReference>
<dbReference type="Pfam" id="PF13231">
    <property type="entry name" value="PMT_2"/>
    <property type="match status" value="1"/>
</dbReference>
<comment type="subcellular location">
    <subcellularLocation>
        <location evidence="1">Cell membrane</location>
        <topology evidence="1">Multi-pass membrane protein</topology>
    </subcellularLocation>
</comment>
<name>A0A971S1Q4_9BACT</name>
<dbReference type="GO" id="GO:0016763">
    <property type="term" value="F:pentosyltransferase activity"/>
    <property type="evidence" value="ECO:0007669"/>
    <property type="project" value="TreeGrafter"/>
</dbReference>
<dbReference type="GO" id="GO:0010041">
    <property type="term" value="P:response to iron(III) ion"/>
    <property type="evidence" value="ECO:0007669"/>
    <property type="project" value="TreeGrafter"/>
</dbReference>
<reference evidence="10" key="1">
    <citation type="journal article" date="2020" name="Biotechnol. Biofuels">
        <title>New insights from the biogas microbiome by comprehensive genome-resolved metagenomics of nearly 1600 species originating from multiple anaerobic digesters.</title>
        <authorList>
            <person name="Campanaro S."/>
            <person name="Treu L."/>
            <person name="Rodriguez-R L.M."/>
            <person name="Kovalovszki A."/>
            <person name="Ziels R.M."/>
            <person name="Maus I."/>
            <person name="Zhu X."/>
            <person name="Kougias P.G."/>
            <person name="Basile A."/>
            <person name="Luo G."/>
            <person name="Schluter A."/>
            <person name="Konstantinidis K.T."/>
            <person name="Angelidaki I."/>
        </authorList>
    </citation>
    <scope>NUCLEOTIDE SEQUENCE</scope>
    <source>
        <strain evidence="10">AS06rmzACSIP_7</strain>
    </source>
</reference>
<dbReference type="PANTHER" id="PTHR33908">
    <property type="entry name" value="MANNOSYLTRANSFERASE YKCB-RELATED"/>
    <property type="match status" value="1"/>
</dbReference>
<keyword evidence="6 8" id="KW-1133">Transmembrane helix</keyword>
<organism evidence="10 11">
    <name type="scientific">Syntrophorhabdus aromaticivorans</name>
    <dbReference type="NCBI Taxonomy" id="328301"/>
    <lineage>
        <taxon>Bacteria</taxon>
        <taxon>Pseudomonadati</taxon>
        <taxon>Thermodesulfobacteriota</taxon>
        <taxon>Syntrophorhabdia</taxon>
        <taxon>Syntrophorhabdales</taxon>
        <taxon>Syntrophorhabdaceae</taxon>
        <taxon>Syntrophorhabdus</taxon>
    </lineage>
</organism>
<dbReference type="GO" id="GO:0005886">
    <property type="term" value="C:plasma membrane"/>
    <property type="evidence" value="ECO:0007669"/>
    <property type="project" value="UniProtKB-SubCell"/>
</dbReference>
<dbReference type="InterPro" id="IPR050297">
    <property type="entry name" value="LipidA_mod_glycosyltrf_83"/>
</dbReference>
<evidence type="ECO:0000259" key="9">
    <source>
        <dbReference type="Pfam" id="PF13231"/>
    </source>
</evidence>
<evidence type="ECO:0000256" key="2">
    <source>
        <dbReference type="ARBA" id="ARBA00022475"/>
    </source>
</evidence>
<proteinExistence type="predicted"/>
<feature type="transmembrane region" description="Helical" evidence="8">
    <location>
        <begin position="60"/>
        <end position="86"/>
    </location>
</feature>
<keyword evidence="5 8" id="KW-0812">Transmembrane</keyword>
<reference evidence="10" key="2">
    <citation type="submission" date="2020-01" db="EMBL/GenBank/DDBJ databases">
        <authorList>
            <person name="Campanaro S."/>
        </authorList>
    </citation>
    <scope>NUCLEOTIDE SEQUENCE</scope>
    <source>
        <strain evidence="10">AS06rmzACSIP_7</strain>
    </source>
</reference>
<keyword evidence="3" id="KW-0328">Glycosyltransferase</keyword>
<dbReference type="PANTHER" id="PTHR33908:SF3">
    <property type="entry name" value="UNDECAPRENYL PHOSPHATE-ALPHA-4-AMINO-4-DEOXY-L-ARABINOSE ARABINOSYL TRANSFERASE"/>
    <property type="match status" value="1"/>
</dbReference>
<evidence type="ECO:0000256" key="7">
    <source>
        <dbReference type="ARBA" id="ARBA00023136"/>
    </source>
</evidence>
<evidence type="ECO:0000313" key="11">
    <source>
        <dbReference type="Proteomes" id="UP000777265"/>
    </source>
</evidence>
<comment type="caution">
    <text evidence="10">The sequence shown here is derived from an EMBL/GenBank/DDBJ whole genome shotgun (WGS) entry which is preliminary data.</text>
</comment>
<protein>
    <submittedName>
        <fullName evidence="10">Phospholipid carrier-dependent glycosyltransferase</fullName>
    </submittedName>
</protein>
<evidence type="ECO:0000256" key="3">
    <source>
        <dbReference type="ARBA" id="ARBA00022676"/>
    </source>
</evidence>
<evidence type="ECO:0000256" key="1">
    <source>
        <dbReference type="ARBA" id="ARBA00004651"/>
    </source>
</evidence>
<accession>A0A971S1Q4</accession>
<dbReference type="Proteomes" id="UP000777265">
    <property type="component" value="Unassembled WGS sequence"/>
</dbReference>
<keyword evidence="7 8" id="KW-0472">Membrane</keyword>
<evidence type="ECO:0000313" key="10">
    <source>
        <dbReference type="EMBL" id="NLW35492.1"/>
    </source>
</evidence>
<dbReference type="GO" id="GO:0009103">
    <property type="term" value="P:lipopolysaccharide biosynthetic process"/>
    <property type="evidence" value="ECO:0007669"/>
    <property type="project" value="UniProtKB-ARBA"/>
</dbReference>
<keyword evidence="2" id="KW-1003">Cell membrane</keyword>
<feature type="domain" description="Glycosyltransferase RgtA/B/C/D-like" evidence="9">
    <location>
        <begin position="5"/>
        <end position="157"/>
    </location>
</feature>
<dbReference type="AlphaFoldDB" id="A0A971S1Q4"/>
<evidence type="ECO:0000256" key="6">
    <source>
        <dbReference type="ARBA" id="ARBA00022989"/>
    </source>
</evidence>
<feature type="transmembrane region" description="Helical" evidence="8">
    <location>
        <begin position="141"/>
        <end position="160"/>
    </location>
</feature>
<evidence type="ECO:0000256" key="5">
    <source>
        <dbReference type="ARBA" id="ARBA00022692"/>
    </source>
</evidence>
<dbReference type="Gene3D" id="3.40.50.720">
    <property type="entry name" value="NAD(P)-binding Rossmann-like Domain"/>
    <property type="match status" value="1"/>
</dbReference>
<evidence type="ECO:0000256" key="8">
    <source>
        <dbReference type="SAM" id="Phobius"/>
    </source>
</evidence>
<gene>
    <name evidence="10" type="ORF">GXY80_08450</name>
</gene>
<dbReference type="EMBL" id="JAAYEE010000135">
    <property type="protein sequence ID" value="NLW35492.1"/>
    <property type="molecule type" value="Genomic_DNA"/>
</dbReference>
<sequence length="271" mass="29754">MALTFKALGGAPDKVAGIPSALFAFATVIVLFFVANSIFGPRVALLSGLILATVGEYFRVAHWIIVDTALTFFVVSAIALFLTGYLSENSRKKLLCYTLVYVAATLAFYSKGFIGIVIPGLSILAFLALERNLREIARMHLRLGMLIFLIMTLPWFIALWQQAGMEYLNVFFVHNHLQRSLPAGMAGRISGSASSLSPGYPLGAIFECKLVSENKMEETALKILILGISGFIGNSMTARALKDTNREVCGMDIRDDKPDERHGAERFHLEV</sequence>
<evidence type="ECO:0000256" key="4">
    <source>
        <dbReference type="ARBA" id="ARBA00022679"/>
    </source>
</evidence>
<feature type="transmembrane region" description="Helical" evidence="8">
    <location>
        <begin position="20"/>
        <end position="39"/>
    </location>
</feature>
<feature type="transmembrane region" description="Helical" evidence="8">
    <location>
        <begin position="106"/>
        <end position="129"/>
    </location>
</feature>